<proteinExistence type="predicted"/>
<sequence length="740" mass="78872">MASDELEKKVLVASEPIEPSTRQKPPSRCRKLLAYLALFAIVIGFLSYPSVNECLSNLSSSHADSVVVDVADPGVPVLADVHVSAERQPSMKRQLPTTSAPAATATALECFQVAQPVLMPQGAVGSDGSTVTSGTGSPAAQGDSCTLVLMDHVFAYSYGIPFVSNYTPPSCSFNRVVMNFTVVSEGRQFDRLALMYMNDTEVWRTSTAEPTQHPGIRWVYMKDMTEYLYFWKSPQTIIFDLGNLIDSTYTGSFNTTLTATFFTADVDTGGAAPSDLIIPISARKGSTGGVSQFTLPQDNATNTISFPRNANRAVFSVSANGQATEEFWWSNVLQSDTLAFEATAGSLPGFSPFREVQVFIDGQLAGVQWPFPVIFTGGVVPSLHRPIVGLDAFDLREHEIDITPWLPLLSDGAEHTFTIKVAGLDDNNGASASLTESVAASWYVTGKIFVWLDKDENAVTTGDTTPNMLTSAPTISVSHQLTQSANGTNETLAYTTSVQRTVTVSARVTSQNSSRTATWSQALSYSNKGYIWDFGYSQINDFSITGSDELLLSGANASYRADYTYPLWCNSTYSESAQGNLTIFAHLVQGLDLHVQGAAVFPTGLEPFSPRRQQQTGQCAGPRFPGGSDLSTSRDGTAWFFQTGDGTSSSGFGTTNQVFRFGGTTAKGADAELFYRDVTATNGTVVADEERVAGVSVGGNDTGVASGSGGSAAALFAQAPEDGGKGGPRAFAGRQGATLR</sequence>
<feature type="region of interest" description="Disordered" evidence="1">
    <location>
        <begin position="606"/>
        <end position="628"/>
    </location>
</feature>
<evidence type="ECO:0000259" key="3">
    <source>
        <dbReference type="Pfam" id="PF12222"/>
    </source>
</evidence>
<dbReference type="Proteomes" id="UP001174694">
    <property type="component" value="Unassembled WGS sequence"/>
</dbReference>
<dbReference type="AlphaFoldDB" id="A0AA38RRR8"/>
<name>A0AA38RRR8_9PEZI</name>
<keyword evidence="2" id="KW-0472">Membrane</keyword>
<evidence type="ECO:0000313" key="4">
    <source>
        <dbReference type="EMBL" id="KAJ9156109.1"/>
    </source>
</evidence>
<feature type="region of interest" description="Disordered" evidence="1">
    <location>
        <begin position="715"/>
        <end position="740"/>
    </location>
</feature>
<keyword evidence="5" id="KW-1185">Reference proteome</keyword>
<feature type="domain" description="Peptide N-acetyl-beta-D-glucosaminyl asparaginase amidase A N-terminal" evidence="3">
    <location>
        <begin position="141"/>
        <end position="461"/>
    </location>
</feature>
<dbReference type="InterPro" id="IPR056948">
    <property type="entry name" value="PNGaseA_N"/>
</dbReference>
<dbReference type="EMBL" id="JANBVO010000002">
    <property type="protein sequence ID" value="KAJ9156109.1"/>
    <property type="molecule type" value="Genomic_DNA"/>
</dbReference>
<dbReference type="Pfam" id="PF12222">
    <property type="entry name" value="PNGaseA"/>
    <property type="match status" value="1"/>
</dbReference>
<organism evidence="4 5">
    <name type="scientific">Pleurostoma richardsiae</name>
    <dbReference type="NCBI Taxonomy" id="41990"/>
    <lineage>
        <taxon>Eukaryota</taxon>
        <taxon>Fungi</taxon>
        <taxon>Dikarya</taxon>
        <taxon>Ascomycota</taxon>
        <taxon>Pezizomycotina</taxon>
        <taxon>Sordariomycetes</taxon>
        <taxon>Sordariomycetidae</taxon>
        <taxon>Calosphaeriales</taxon>
        <taxon>Pleurostomataceae</taxon>
        <taxon>Pleurostoma</taxon>
    </lineage>
</organism>
<dbReference type="InterPro" id="IPR021102">
    <property type="entry name" value="PNGase_A"/>
</dbReference>
<keyword evidence="2" id="KW-0812">Transmembrane</keyword>
<evidence type="ECO:0000313" key="5">
    <source>
        <dbReference type="Proteomes" id="UP001174694"/>
    </source>
</evidence>
<accession>A0AA38RRR8</accession>
<feature type="transmembrane region" description="Helical" evidence="2">
    <location>
        <begin position="32"/>
        <end position="51"/>
    </location>
</feature>
<evidence type="ECO:0000256" key="1">
    <source>
        <dbReference type="SAM" id="MobiDB-lite"/>
    </source>
</evidence>
<reference evidence="4" key="1">
    <citation type="submission" date="2022-07" db="EMBL/GenBank/DDBJ databases">
        <title>Fungi with potential for degradation of polypropylene.</title>
        <authorList>
            <person name="Gostincar C."/>
        </authorList>
    </citation>
    <scope>NUCLEOTIDE SEQUENCE</scope>
    <source>
        <strain evidence="4">EXF-13308</strain>
    </source>
</reference>
<evidence type="ECO:0000256" key="2">
    <source>
        <dbReference type="SAM" id="Phobius"/>
    </source>
</evidence>
<protein>
    <submittedName>
        <fullName evidence="4">Peptide-N4-(N-acetyl-beta-glucosaminyl)asparagine amidase A</fullName>
    </submittedName>
</protein>
<dbReference type="Pfam" id="PF25156">
    <property type="entry name" value="PNGase_A_C"/>
    <property type="match status" value="1"/>
</dbReference>
<keyword evidence="2" id="KW-1133">Transmembrane helix</keyword>
<gene>
    <name evidence="4" type="ORF">NKR23_g1379</name>
</gene>
<comment type="caution">
    <text evidence="4">The sequence shown here is derived from an EMBL/GenBank/DDBJ whole genome shotgun (WGS) entry which is preliminary data.</text>
</comment>
<dbReference type="PANTHER" id="PTHR31104">
    <property type="entry name" value="PEPTIDE-N4-(N-ACETYL-BETA-GLUCOSAMINYL)ASPARAGINE AMIDASE A PROTEIN"/>
    <property type="match status" value="1"/>
</dbReference>